<accession>A0A9W6PNA2</accession>
<protein>
    <submittedName>
        <fullName evidence="1">Uncharacterized protein</fullName>
    </submittedName>
</protein>
<evidence type="ECO:0000313" key="2">
    <source>
        <dbReference type="Proteomes" id="UP001165143"/>
    </source>
</evidence>
<name>A0A9W6PNA2_9ACTN</name>
<reference evidence="1" key="1">
    <citation type="submission" date="2023-02" db="EMBL/GenBank/DDBJ databases">
        <title>Kitasatospora phosalacinea NBRC 14362.</title>
        <authorList>
            <person name="Ichikawa N."/>
            <person name="Sato H."/>
            <person name="Tonouchi N."/>
        </authorList>
    </citation>
    <scope>NUCLEOTIDE SEQUENCE</scope>
    <source>
        <strain evidence="1">NBRC 14362</strain>
    </source>
</reference>
<dbReference type="AlphaFoldDB" id="A0A9W6PNA2"/>
<sequence length="120" mass="13165">MTITITQADLDAVLDANPLLNANGYGKPNGYSYDTAAGREQLRGLLEEVQHCVKYLHSQAWQSRLSSRSLNSYNLKHLAENWGDFGYVCNGAMIAAALIVGIRIRLDSLNPTIGIASKNR</sequence>
<dbReference type="Proteomes" id="UP001165143">
    <property type="component" value="Unassembled WGS sequence"/>
</dbReference>
<comment type="caution">
    <text evidence="1">The sequence shown here is derived from an EMBL/GenBank/DDBJ whole genome shotgun (WGS) entry which is preliminary data.</text>
</comment>
<dbReference type="EMBL" id="BSRX01000047">
    <property type="protein sequence ID" value="GLW58127.1"/>
    <property type="molecule type" value="Genomic_DNA"/>
</dbReference>
<gene>
    <name evidence="1" type="ORF">Kpho01_61380</name>
</gene>
<proteinExistence type="predicted"/>
<evidence type="ECO:0000313" key="1">
    <source>
        <dbReference type="EMBL" id="GLW58127.1"/>
    </source>
</evidence>
<organism evidence="1 2">
    <name type="scientific">Kitasatospora phosalacinea</name>
    <dbReference type="NCBI Taxonomy" id="2065"/>
    <lineage>
        <taxon>Bacteria</taxon>
        <taxon>Bacillati</taxon>
        <taxon>Actinomycetota</taxon>
        <taxon>Actinomycetes</taxon>
        <taxon>Kitasatosporales</taxon>
        <taxon>Streptomycetaceae</taxon>
        <taxon>Kitasatospora</taxon>
    </lineage>
</organism>
<dbReference type="RefSeq" id="WP_033252913.1">
    <property type="nucleotide sequence ID" value="NZ_BSRX01000047.1"/>
</dbReference>